<dbReference type="InterPro" id="IPR013783">
    <property type="entry name" value="Ig-like_fold"/>
</dbReference>
<dbReference type="InterPro" id="IPR003961">
    <property type="entry name" value="FN3_dom"/>
</dbReference>
<dbReference type="Gene3D" id="2.60.40.10">
    <property type="entry name" value="Immunoglobulins"/>
    <property type="match status" value="1"/>
</dbReference>
<evidence type="ECO:0000313" key="7">
    <source>
        <dbReference type="Proteomes" id="UP000001645"/>
    </source>
</evidence>
<organism evidence="6 7">
    <name type="scientific">Meleagris gallopavo</name>
    <name type="common">Wild turkey</name>
    <dbReference type="NCBI Taxonomy" id="9103"/>
    <lineage>
        <taxon>Eukaryota</taxon>
        <taxon>Metazoa</taxon>
        <taxon>Chordata</taxon>
        <taxon>Craniata</taxon>
        <taxon>Vertebrata</taxon>
        <taxon>Euteleostomi</taxon>
        <taxon>Archelosauria</taxon>
        <taxon>Archosauria</taxon>
        <taxon>Dinosauria</taxon>
        <taxon>Saurischia</taxon>
        <taxon>Theropoda</taxon>
        <taxon>Coelurosauria</taxon>
        <taxon>Aves</taxon>
        <taxon>Neognathae</taxon>
        <taxon>Galloanserae</taxon>
        <taxon>Galliformes</taxon>
        <taxon>Phasianidae</taxon>
        <taxon>Meleagridinae</taxon>
        <taxon>Meleagris</taxon>
    </lineage>
</organism>
<dbReference type="InterPro" id="IPR051622">
    <property type="entry name" value="R-tyr_protein_phosphatases"/>
</dbReference>
<sequence>MYQSRECRPCPLLGQPLFCLISSHVFGAEKCMKPQLGPRIHFVPDQEFYDVNTSLMLTCPNGYWPSAMEIICVKPRPHEGLPAPQNIWFMKNSTGLWPLAVGYMRCVETCQRPQWDPRLHLAPDQEEYKKNEEVKLRCPEGLQPSYTHIRCSREEQTINRGKPVNGGLWLGRDSSDAWTHIRSSVKCVGKCQKPQWDPRILFVPDKGSYDLNETVILTCPVGYWLSHTEVSCMKQNPRQGSTASQSIWHEKNGRGRWQPVEKNMICVEVFQVVPGSLVVSSTSIKLNWTCRFPDACQHVQATCRLAGPSSPPCKAEKVTEQEILHGQKGTFACPPLQPFTVYSITISVPPSTILFTQHLRTKATVPQKPEQLQLDASTGTLRWKALPSCRGEIIGYQLNFTARRAHDGTFLNFQQVTVNHSVTQYTPPPQSPGSKYTVTVQGLTAAGAGDASSLEFQAYISVSGQFLGSWPWTAVTVVVVLSVMVTLSVVIVWFVLSRRRKAVPTKAEEDHYVELQPYENSDIYSVIKGRSLSEEEAGAGGQDREPTSLHLPILESSGDSPSSVRVEKMGRTSLGQW</sequence>
<dbReference type="SMART" id="SM00060">
    <property type="entry name" value="FN3"/>
    <property type="match status" value="1"/>
</dbReference>
<evidence type="ECO:0000313" key="6">
    <source>
        <dbReference type="Ensembl" id="ENSMGAP00000033360.1"/>
    </source>
</evidence>
<feature type="transmembrane region" description="Helical" evidence="4">
    <location>
        <begin position="470"/>
        <end position="496"/>
    </location>
</feature>
<dbReference type="CDD" id="cd00063">
    <property type="entry name" value="FN3"/>
    <property type="match status" value="1"/>
</dbReference>
<dbReference type="GeneTree" id="ENSGT01030000235365"/>
<reference evidence="6" key="1">
    <citation type="journal article" date="2010" name="PLoS Biol.">
        <title>Multi-platform next-generation sequencing of the domestic turkey (Meleagris gallopavo): genome assembly and analysis.</title>
        <authorList>
            <person name="Dalloul R.A."/>
            <person name="Long J.A."/>
            <person name="Zimin A.V."/>
            <person name="Aslam L."/>
            <person name="Beal K."/>
            <person name="Blomberg L.A."/>
            <person name="Bouffard P."/>
            <person name="Burt D.W."/>
            <person name="Crasta O."/>
            <person name="Crooijmans R.P."/>
            <person name="Cooper K."/>
            <person name="Coulombe R.A."/>
            <person name="De S."/>
            <person name="Delany M.E."/>
            <person name="Dodgson J.B."/>
            <person name="Dong J.J."/>
            <person name="Evans C."/>
            <person name="Frederickson K.M."/>
            <person name="Flicek P."/>
            <person name="Florea L."/>
            <person name="Folkerts O."/>
            <person name="Groenen M.A."/>
            <person name="Harkins T.T."/>
            <person name="Herrero J."/>
            <person name="Hoffmann S."/>
            <person name="Megens H.J."/>
            <person name="Jiang A."/>
            <person name="de Jong P."/>
            <person name="Kaiser P."/>
            <person name="Kim H."/>
            <person name="Kim K.W."/>
            <person name="Kim S."/>
            <person name="Langenberger D."/>
            <person name="Lee M.K."/>
            <person name="Lee T."/>
            <person name="Mane S."/>
            <person name="Marcais G."/>
            <person name="Marz M."/>
            <person name="McElroy A.P."/>
            <person name="Modise T."/>
            <person name="Nefedov M."/>
            <person name="Notredame C."/>
            <person name="Paton I.R."/>
            <person name="Payne W.S."/>
            <person name="Pertea G."/>
            <person name="Prickett D."/>
            <person name="Puiu D."/>
            <person name="Qioa D."/>
            <person name="Raineri E."/>
            <person name="Ruffier M."/>
            <person name="Salzberg S.L."/>
            <person name="Schatz M.C."/>
            <person name="Scheuring C."/>
            <person name="Schmidt C.J."/>
            <person name="Schroeder S."/>
            <person name="Searle S.M."/>
            <person name="Smith E.J."/>
            <person name="Smith J."/>
            <person name="Sonstegard T.S."/>
            <person name="Stadler P.F."/>
            <person name="Tafer H."/>
            <person name="Tu Z.J."/>
            <person name="Van Tassell C.P."/>
            <person name="Vilella A.J."/>
            <person name="Williams K.P."/>
            <person name="Yorke J.A."/>
            <person name="Zhang L."/>
            <person name="Zhang H.B."/>
            <person name="Zhang X."/>
            <person name="Zhang Y."/>
            <person name="Reed K.M."/>
        </authorList>
    </citation>
    <scope>NUCLEOTIDE SEQUENCE [LARGE SCALE GENOMIC DNA]</scope>
</reference>
<evidence type="ECO:0000259" key="5">
    <source>
        <dbReference type="PROSITE" id="PS50853"/>
    </source>
</evidence>
<dbReference type="AlphaFoldDB" id="A0A803YNL2"/>
<keyword evidence="1" id="KW-0677">Repeat</keyword>
<keyword evidence="2" id="KW-1015">Disulfide bond</keyword>
<dbReference type="PANTHER" id="PTHR24051">
    <property type="entry name" value="SUSHI DOMAIN-CONTAINING PROTEIN 1"/>
    <property type="match status" value="1"/>
</dbReference>
<keyword evidence="4" id="KW-1133">Transmembrane helix</keyword>
<keyword evidence="4" id="KW-0812">Transmembrane</keyword>
<reference evidence="6" key="3">
    <citation type="submission" date="2025-09" db="UniProtKB">
        <authorList>
            <consortium name="Ensembl"/>
        </authorList>
    </citation>
    <scope>IDENTIFICATION</scope>
</reference>
<dbReference type="InParanoid" id="A0A803YNL2"/>
<evidence type="ECO:0000256" key="2">
    <source>
        <dbReference type="ARBA" id="ARBA00023157"/>
    </source>
</evidence>
<feature type="domain" description="Fibronectin type-III" evidence="5">
    <location>
        <begin position="365"/>
        <end position="463"/>
    </location>
</feature>
<reference evidence="6" key="2">
    <citation type="submission" date="2025-08" db="UniProtKB">
        <authorList>
            <consortium name="Ensembl"/>
        </authorList>
    </citation>
    <scope>IDENTIFICATION</scope>
</reference>
<name>A0A803YNL2_MELGA</name>
<keyword evidence="4" id="KW-0472">Membrane</keyword>
<dbReference type="InterPro" id="IPR036116">
    <property type="entry name" value="FN3_sf"/>
</dbReference>
<feature type="region of interest" description="Disordered" evidence="3">
    <location>
        <begin position="535"/>
        <end position="577"/>
    </location>
</feature>
<keyword evidence="7" id="KW-1185">Reference proteome</keyword>
<dbReference type="PROSITE" id="PS50853">
    <property type="entry name" value="FN3"/>
    <property type="match status" value="1"/>
</dbReference>
<proteinExistence type="predicted"/>
<evidence type="ECO:0000256" key="1">
    <source>
        <dbReference type="ARBA" id="ARBA00022737"/>
    </source>
</evidence>
<protein>
    <recommendedName>
        <fullName evidence="5">Fibronectin type-III domain-containing protein</fullName>
    </recommendedName>
</protein>
<dbReference type="Proteomes" id="UP000001645">
    <property type="component" value="Unplaced"/>
</dbReference>
<evidence type="ECO:0000256" key="3">
    <source>
        <dbReference type="SAM" id="MobiDB-lite"/>
    </source>
</evidence>
<evidence type="ECO:0000256" key="4">
    <source>
        <dbReference type="SAM" id="Phobius"/>
    </source>
</evidence>
<dbReference type="Pfam" id="PF00041">
    <property type="entry name" value="fn3"/>
    <property type="match status" value="1"/>
</dbReference>
<accession>A0A803YNL2</accession>
<dbReference type="PANTHER" id="PTHR24051:SF6">
    <property type="entry name" value="FIBRONECTIN TYPE-III DOMAIN-CONTAINING PROTEIN-RELATED"/>
    <property type="match status" value="1"/>
</dbReference>
<dbReference type="Ensembl" id="ENSMGAT00000037341.1">
    <property type="protein sequence ID" value="ENSMGAP00000033360.1"/>
    <property type="gene ID" value="ENSMGAG00000022144.1"/>
</dbReference>
<dbReference type="SUPFAM" id="SSF49265">
    <property type="entry name" value="Fibronectin type III"/>
    <property type="match status" value="1"/>
</dbReference>